<name>A0A8D8J3X4_CULPI</name>
<accession>A0A8D8J3X4</accession>
<proteinExistence type="predicted"/>
<sequence length="183" mass="20356">MSTPIKFPTKCSVLSGIFGRSSVDELLNDLIPNSSALRAQLMRPPVAVAVTRGNPALYPTRSRQDRLSCFGSRTGLNTTLDRFWLTESFRSTSRLTRLTFGLAIFFAPKLVYNGTKLFRTMFLREADPLVEPLRRRNSGVAGFRDGFDGPSVTLLSFLDSAISLVSPGLAPMLNRLFQNCFNR</sequence>
<protein>
    <submittedName>
        <fullName evidence="1">(northern house mosquito) hypothetical protein</fullName>
    </submittedName>
</protein>
<evidence type="ECO:0000313" key="1">
    <source>
        <dbReference type="EMBL" id="CAG6564838.1"/>
    </source>
</evidence>
<dbReference type="EMBL" id="HBUE01272792">
    <property type="protein sequence ID" value="CAG6564838.1"/>
    <property type="molecule type" value="Transcribed_RNA"/>
</dbReference>
<reference evidence="1" key="1">
    <citation type="submission" date="2021-05" db="EMBL/GenBank/DDBJ databases">
        <authorList>
            <person name="Alioto T."/>
            <person name="Alioto T."/>
            <person name="Gomez Garrido J."/>
        </authorList>
    </citation>
    <scope>NUCLEOTIDE SEQUENCE</scope>
</reference>
<organism evidence="1">
    <name type="scientific">Culex pipiens</name>
    <name type="common">House mosquito</name>
    <dbReference type="NCBI Taxonomy" id="7175"/>
    <lineage>
        <taxon>Eukaryota</taxon>
        <taxon>Metazoa</taxon>
        <taxon>Ecdysozoa</taxon>
        <taxon>Arthropoda</taxon>
        <taxon>Hexapoda</taxon>
        <taxon>Insecta</taxon>
        <taxon>Pterygota</taxon>
        <taxon>Neoptera</taxon>
        <taxon>Endopterygota</taxon>
        <taxon>Diptera</taxon>
        <taxon>Nematocera</taxon>
        <taxon>Culicoidea</taxon>
        <taxon>Culicidae</taxon>
        <taxon>Culicinae</taxon>
        <taxon>Culicini</taxon>
        <taxon>Culex</taxon>
        <taxon>Culex</taxon>
    </lineage>
</organism>
<dbReference type="EMBL" id="HBUE01167477">
    <property type="protein sequence ID" value="CAG6513371.1"/>
    <property type="molecule type" value="Transcribed_RNA"/>
</dbReference>
<dbReference type="AlphaFoldDB" id="A0A8D8J3X4"/>